<dbReference type="GO" id="GO:0010073">
    <property type="term" value="P:meristem maintenance"/>
    <property type="evidence" value="ECO:0007669"/>
    <property type="project" value="InterPro"/>
</dbReference>
<dbReference type="Gramene" id="ERN14243">
    <property type="protein sequence ID" value="ERN14243"/>
    <property type="gene ID" value="AMTR_s00033p00141850"/>
</dbReference>
<evidence type="ECO:0000259" key="1">
    <source>
        <dbReference type="Pfam" id="PF10536"/>
    </source>
</evidence>
<protein>
    <recommendedName>
        <fullName evidence="1">Aminotransferase-like plant mobile domain-containing protein</fullName>
    </recommendedName>
</protein>
<evidence type="ECO:0000313" key="2">
    <source>
        <dbReference type="EMBL" id="ERN14243.1"/>
    </source>
</evidence>
<name>U5D1K7_AMBTC</name>
<accession>U5D1K7</accession>
<feature type="domain" description="Aminotransferase-like plant mobile" evidence="1">
    <location>
        <begin position="4"/>
        <end position="61"/>
    </location>
</feature>
<dbReference type="HOGENOM" id="CLU_2530482_0_0_1"/>
<proteinExistence type="predicted"/>
<reference evidence="3" key="1">
    <citation type="journal article" date="2013" name="Science">
        <title>The Amborella genome and the evolution of flowering plants.</title>
        <authorList>
            <consortium name="Amborella Genome Project"/>
        </authorList>
    </citation>
    <scope>NUCLEOTIDE SEQUENCE [LARGE SCALE GENOMIC DNA]</scope>
</reference>
<dbReference type="PANTHER" id="PTHR46033">
    <property type="entry name" value="PROTEIN MAIN-LIKE 2"/>
    <property type="match status" value="1"/>
</dbReference>
<keyword evidence="3" id="KW-1185">Reference proteome</keyword>
<gene>
    <name evidence="2" type="ORF">AMTR_s00033p00141850</name>
</gene>
<organism evidence="2 3">
    <name type="scientific">Amborella trichopoda</name>
    <dbReference type="NCBI Taxonomy" id="13333"/>
    <lineage>
        <taxon>Eukaryota</taxon>
        <taxon>Viridiplantae</taxon>
        <taxon>Streptophyta</taxon>
        <taxon>Embryophyta</taxon>
        <taxon>Tracheophyta</taxon>
        <taxon>Spermatophyta</taxon>
        <taxon>Magnoliopsida</taxon>
        <taxon>Amborellales</taxon>
        <taxon>Amborellaceae</taxon>
        <taxon>Amborella</taxon>
    </lineage>
</organism>
<dbReference type="AlphaFoldDB" id="U5D1K7"/>
<dbReference type="EMBL" id="KI392557">
    <property type="protein sequence ID" value="ERN14243.1"/>
    <property type="molecule type" value="Genomic_DNA"/>
</dbReference>
<dbReference type="Proteomes" id="UP000017836">
    <property type="component" value="Unassembled WGS sequence"/>
</dbReference>
<evidence type="ECO:0000313" key="3">
    <source>
        <dbReference type="Proteomes" id="UP000017836"/>
    </source>
</evidence>
<dbReference type="InterPro" id="IPR044824">
    <property type="entry name" value="MAIN-like"/>
</dbReference>
<dbReference type="Pfam" id="PF10536">
    <property type="entry name" value="PMD"/>
    <property type="match status" value="1"/>
</dbReference>
<dbReference type="InterPro" id="IPR019557">
    <property type="entry name" value="AminoTfrase-like_pln_mobile"/>
</dbReference>
<dbReference type="PANTHER" id="PTHR46033:SF1">
    <property type="entry name" value="PROTEIN MAIN-LIKE 2"/>
    <property type="match status" value="1"/>
</dbReference>
<sequence length="84" mass="8909">MDIGLWQVCRIDAFPLDMALISALVHRFHPETGTFPFPCGETGITLEEVTRILGVDGEPLLCDPPPDDCSVWGGGSGVIGQGPS</sequence>